<feature type="signal peptide" evidence="1">
    <location>
        <begin position="1"/>
        <end position="23"/>
    </location>
</feature>
<dbReference type="PANTHER" id="PTHR42941:SF1">
    <property type="entry name" value="SLL1037 PROTEIN"/>
    <property type="match status" value="1"/>
</dbReference>
<gene>
    <name evidence="2" type="ORF">K8W16_04240</name>
</gene>
<keyword evidence="1" id="KW-0732">Signal</keyword>
<dbReference type="Proteomes" id="UP000698963">
    <property type="component" value="Unassembled WGS sequence"/>
</dbReference>
<dbReference type="EMBL" id="DYZA01000077">
    <property type="protein sequence ID" value="HJD96839.1"/>
    <property type="molecule type" value="Genomic_DNA"/>
</dbReference>
<evidence type="ECO:0000256" key="1">
    <source>
        <dbReference type="SAM" id="SignalP"/>
    </source>
</evidence>
<reference evidence="2" key="1">
    <citation type="journal article" date="2021" name="PeerJ">
        <title>Extensive microbial diversity within the chicken gut microbiome revealed by metagenomics and culture.</title>
        <authorList>
            <person name="Gilroy R."/>
            <person name="Ravi A."/>
            <person name="Getino M."/>
            <person name="Pursley I."/>
            <person name="Horton D.L."/>
            <person name="Alikhan N.F."/>
            <person name="Baker D."/>
            <person name="Gharbi K."/>
            <person name="Hall N."/>
            <person name="Watson M."/>
            <person name="Adriaenssens E.M."/>
            <person name="Foster-Nyarko E."/>
            <person name="Jarju S."/>
            <person name="Secka A."/>
            <person name="Antonio M."/>
            <person name="Oren A."/>
            <person name="Chaudhuri R.R."/>
            <person name="La Ragione R."/>
            <person name="Hildebrand F."/>
            <person name="Pallen M.J."/>
        </authorList>
    </citation>
    <scope>NUCLEOTIDE SEQUENCE</scope>
    <source>
        <strain evidence="2">ChiGjej2B2-19336</strain>
    </source>
</reference>
<comment type="caution">
    <text evidence="2">The sequence shown here is derived from an EMBL/GenBank/DDBJ whole genome shotgun (WGS) entry which is preliminary data.</text>
</comment>
<reference evidence="2" key="2">
    <citation type="submission" date="2021-09" db="EMBL/GenBank/DDBJ databases">
        <authorList>
            <person name="Gilroy R."/>
        </authorList>
    </citation>
    <scope>NUCLEOTIDE SEQUENCE</scope>
    <source>
        <strain evidence="2">ChiGjej2B2-19336</strain>
    </source>
</reference>
<evidence type="ECO:0000313" key="3">
    <source>
        <dbReference type="Proteomes" id="UP000698963"/>
    </source>
</evidence>
<dbReference type="Pfam" id="PF16868">
    <property type="entry name" value="NMT1_3"/>
    <property type="match status" value="1"/>
</dbReference>
<organism evidence="2 3">
    <name type="scientific">Mailhella massiliensis</name>
    <dbReference type="NCBI Taxonomy" id="1903261"/>
    <lineage>
        <taxon>Bacteria</taxon>
        <taxon>Pseudomonadati</taxon>
        <taxon>Thermodesulfobacteriota</taxon>
        <taxon>Desulfovibrionia</taxon>
        <taxon>Desulfovibrionales</taxon>
        <taxon>Desulfovibrionaceae</taxon>
        <taxon>Mailhella</taxon>
    </lineage>
</organism>
<evidence type="ECO:0000313" key="2">
    <source>
        <dbReference type="EMBL" id="HJD96839.1"/>
    </source>
</evidence>
<sequence>MSFIWKSALAIAMTVLLTAPCTAAEADNAPIKIRGVGGSNLGGTWTVGLTGISKLINDRYPGSTMDILIGASVSNPLRLENNSGDLTLTQGFNTFAGPRGLTPYNKPLKNLAAIGNIHDTSRMQIIVSADLQADSLDEIVEKKLPIRLDCGAKGSLHYMLGQMYLAELGVTLKDIEEWGGKVTVIPDSERVAAFQDGVINALFVLGPGEQADKLELVRSCDVKWIPVSDKVLKAVSEKTGLGIGSVPGTFYGGAVGKDTPCLIDTTVFLVRKNLPEDVVYKITRSICEGYKELHAVQPTWSTLNPQDMPKDLVLPLHPGAEKYYKDAGIL</sequence>
<dbReference type="InterPro" id="IPR011852">
    <property type="entry name" value="TRAP_TAXI"/>
</dbReference>
<dbReference type="RefSeq" id="WP_304121419.1">
    <property type="nucleotide sequence ID" value="NZ_DYZA01000077.1"/>
</dbReference>
<proteinExistence type="predicted"/>
<protein>
    <submittedName>
        <fullName evidence="2">TAXI family TRAP transporter solute-binding subunit</fullName>
    </submittedName>
</protein>
<dbReference type="AlphaFoldDB" id="A0A921AVY2"/>
<dbReference type="PANTHER" id="PTHR42941">
    <property type="entry name" value="SLL1037 PROTEIN"/>
    <property type="match status" value="1"/>
</dbReference>
<dbReference type="Gene3D" id="3.40.190.10">
    <property type="entry name" value="Periplasmic binding protein-like II"/>
    <property type="match status" value="2"/>
</dbReference>
<dbReference type="NCBIfam" id="TIGR02122">
    <property type="entry name" value="TRAP_TAXI"/>
    <property type="match status" value="1"/>
</dbReference>
<dbReference type="SUPFAM" id="SSF53850">
    <property type="entry name" value="Periplasmic binding protein-like II"/>
    <property type="match status" value="1"/>
</dbReference>
<accession>A0A921AVY2</accession>
<feature type="chain" id="PRO_5037449766" evidence="1">
    <location>
        <begin position="24"/>
        <end position="330"/>
    </location>
</feature>
<name>A0A921AVY2_9BACT</name>